<evidence type="ECO:0000256" key="4">
    <source>
        <dbReference type="SAM" id="Phobius"/>
    </source>
</evidence>
<dbReference type="AlphaFoldDB" id="A0A934M5L8"/>
<accession>A0A934M5L8</accession>
<evidence type="ECO:0000259" key="5">
    <source>
        <dbReference type="PROSITE" id="PS51379"/>
    </source>
</evidence>
<evidence type="ECO:0000256" key="1">
    <source>
        <dbReference type="ARBA" id="ARBA00022723"/>
    </source>
</evidence>
<proteinExistence type="predicted"/>
<dbReference type="Pfam" id="PF12669">
    <property type="entry name" value="FeoB_associated"/>
    <property type="match status" value="1"/>
</dbReference>
<evidence type="ECO:0000313" key="6">
    <source>
        <dbReference type="EMBL" id="MBI6875235.1"/>
    </source>
</evidence>
<gene>
    <name evidence="6" type="ORF">I6U51_21405</name>
</gene>
<name>A0A934M5L8_9CLOT</name>
<dbReference type="InterPro" id="IPR017900">
    <property type="entry name" value="4Fe4S_Fe_S_CS"/>
</dbReference>
<evidence type="ECO:0000256" key="2">
    <source>
        <dbReference type="ARBA" id="ARBA00023004"/>
    </source>
</evidence>
<dbReference type="GO" id="GO:0046872">
    <property type="term" value="F:metal ion binding"/>
    <property type="evidence" value="ECO:0007669"/>
    <property type="project" value="UniProtKB-KW"/>
</dbReference>
<keyword evidence="7" id="KW-1185">Reference proteome</keyword>
<keyword evidence="4" id="KW-0812">Transmembrane</keyword>
<protein>
    <submittedName>
        <fullName evidence="6">FeoB-associated Cys-rich membrane protein</fullName>
    </submittedName>
</protein>
<keyword evidence="4" id="KW-1133">Transmembrane helix</keyword>
<keyword evidence="3" id="KW-0411">Iron-sulfur</keyword>
<reference evidence="6" key="1">
    <citation type="submission" date="2020-12" db="EMBL/GenBank/DDBJ databases">
        <title>Clostridium thailandense sp. nov., a novel acetogenic bacterium isolated from peat land soil in Thailand.</title>
        <authorList>
            <person name="Chaikitkaew S."/>
            <person name="Birkeland N.K."/>
        </authorList>
    </citation>
    <scope>NUCLEOTIDE SEQUENCE</scope>
    <source>
        <strain evidence="6">DSM 17425</strain>
    </source>
</reference>
<keyword evidence="4" id="KW-0472">Membrane</keyword>
<feature type="transmembrane region" description="Helical" evidence="4">
    <location>
        <begin position="6"/>
        <end position="24"/>
    </location>
</feature>
<organism evidence="6 7">
    <name type="scientific">Clostridium aciditolerans</name>
    <dbReference type="NCBI Taxonomy" id="339861"/>
    <lineage>
        <taxon>Bacteria</taxon>
        <taxon>Bacillati</taxon>
        <taxon>Bacillota</taxon>
        <taxon>Clostridia</taxon>
        <taxon>Eubacteriales</taxon>
        <taxon>Clostridiaceae</taxon>
        <taxon>Clostridium</taxon>
    </lineage>
</organism>
<keyword evidence="2" id="KW-0408">Iron</keyword>
<evidence type="ECO:0000256" key="3">
    <source>
        <dbReference type="ARBA" id="ARBA00023014"/>
    </source>
</evidence>
<feature type="domain" description="4Fe-4S ferredoxin-type" evidence="5">
    <location>
        <begin position="24"/>
        <end position="52"/>
    </location>
</feature>
<dbReference type="InterPro" id="IPR017896">
    <property type="entry name" value="4Fe4S_Fe-S-bd"/>
</dbReference>
<dbReference type="EMBL" id="JAEEGB010000039">
    <property type="protein sequence ID" value="MBI6875235.1"/>
    <property type="molecule type" value="Genomic_DNA"/>
</dbReference>
<dbReference type="PROSITE" id="PS00198">
    <property type="entry name" value="4FE4S_FER_1"/>
    <property type="match status" value="1"/>
</dbReference>
<keyword evidence="1" id="KW-0479">Metal-binding</keyword>
<sequence length="52" mass="5932">MDFKNFCEVFIAAAIIVSAVYIMYKKIKNSSKQCSSCGSCSKMCPHYKDRKK</sequence>
<dbReference type="RefSeq" id="WP_178907968.1">
    <property type="nucleotide sequence ID" value="NZ_JAEEGB010000039.1"/>
</dbReference>
<comment type="caution">
    <text evidence="6">The sequence shown here is derived from an EMBL/GenBank/DDBJ whole genome shotgun (WGS) entry which is preliminary data.</text>
</comment>
<evidence type="ECO:0000313" key="7">
    <source>
        <dbReference type="Proteomes" id="UP000622687"/>
    </source>
</evidence>
<dbReference type="Gene3D" id="3.30.70.20">
    <property type="match status" value="1"/>
</dbReference>
<dbReference type="PROSITE" id="PS51379">
    <property type="entry name" value="4FE4S_FER_2"/>
    <property type="match status" value="1"/>
</dbReference>
<dbReference type="Proteomes" id="UP000622687">
    <property type="component" value="Unassembled WGS sequence"/>
</dbReference>
<dbReference type="GO" id="GO:0051536">
    <property type="term" value="F:iron-sulfur cluster binding"/>
    <property type="evidence" value="ECO:0007669"/>
    <property type="project" value="UniProtKB-KW"/>
</dbReference>